<dbReference type="AlphaFoldDB" id="A0A9W7CW31"/>
<protein>
    <submittedName>
        <fullName evidence="2">Unnamed protein product</fullName>
    </submittedName>
</protein>
<name>A0A9W7CW31_9STRA</name>
<sequence length="547" mass="60670">MVGIMFQREQNKLVKDCPLVQPGEAKQLDDEFHASRQVDTKETKPPVGGLTRLKTADMDATVLGLTVQASLLGSGADASSVSRGFISALHEQGQFVSVIKRETPKEFEPFGPGTVKLYEQAKFDKGVLHASAGPPVLQNLECWIDESDHTMALTVGRSVMVMLGYSTDGLLVLALSDGLPRQTSVVDDNLNQGHSYPRQKNVAEKNVEQVRDHLLRAIEDASQRGLRGEALNRLKTALEQHKADFCVIFGLYPPVGVPPLRVQLKPRVTPFPCSTRCYAPMERVFMDAHLAELDDLGRVYRNYSSRWASAPSVVPKPPPAAFRRSIDSRSVNDQTIGMRWPMPQLDVGIMRVAGAKVFFICVSFRGYWQLSLHPNSQEIFTFMTHCGMYTPTRVPMGTKGAVSYCQSVVELIFGDLVYRGVLVWLDDILCYAESEEELMELLEEVLQGCAKFGLKLNPAKCRPESVQGLVDMVSPTTATDLQQIVCVINWMRASISEFARVSAPLYDILEKAMQVSGERTKRKLRKVSLASVGWGEKEADCLANVKT</sequence>
<gene>
    <name evidence="2" type="ORF">Pfra01_001541100</name>
</gene>
<comment type="caution">
    <text evidence="2">The sequence shown here is derived from an EMBL/GenBank/DDBJ whole genome shotgun (WGS) entry which is preliminary data.</text>
</comment>
<organism evidence="2 3">
    <name type="scientific">Phytophthora fragariaefolia</name>
    <dbReference type="NCBI Taxonomy" id="1490495"/>
    <lineage>
        <taxon>Eukaryota</taxon>
        <taxon>Sar</taxon>
        <taxon>Stramenopiles</taxon>
        <taxon>Oomycota</taxon>
        <taxon>Peronosporomycetes</taxon>
        <taxon>Peronosporales</taxon>
        <taxon>Peronosporaceae</taxon>
        <taxon>Phytophthora</taxon>
    </lineage>
</organism>
<evidence type="ECO:0000313" key="2">
    <source>
        <dbReference type="EMBL" id="GMF44366.1"/>
    </source>
</evidence>
<feature type="domain" description="Reverse transcriptase" evidence="1">
    <location>
        <begin position="314"/>
        <end position="462"/>
    </location>
</feature>
<dbReference type="InterPro" id="IPR051320">
    <property type="entry name" value="Viral_Replic_Matur_Polypro"/>
</dbReference>
<dbReference type="OrthoDB" id="129090at2759"/>
<keyword evidence="3" id="KW-1185">Reference proteome</keyword>
<dbReference type="InterPro" id="IPR000477">
    <property type="entry name" value="RT_dom"/>
</dbReference>
<dbReference type="SUPFAM" id="SSF56672">
    <property type="entry name" value="DNA/RNA polymerases"/>
    <property type="match status" value="1"/>
</dbReference>
<evidence type="ECO:0000313" key="3">
    <source>
        <dbReference type="Proteomes" id="UP001165121"/>
    </source>
</evidence>
<proteinExistence type="predicted"/>
<dbReference type="EMBL" id="BSXT01001666">
    <property type="protein sequence ID" value="GMF44366.1"/>
    <property type="molecule type" value="Genomic_DNA"/>
</dbReference>
<dbReference type="CDD" id="cd01647">
    <property type="entry name" value="RT_LTR"/>
    <property type="match status" value="1"/>
</dbReference>
<dbReference type="PANTHER" id="PTHR33064:SF37">
    <property type="entry name" value="RIBONUCLEASE H"/>
    <property type="match status" value="1"/>
</dbReference>
<dbReference type="InterPro" id="IPR043128">
    <property type="entry name" value="Rev_trsase/Diguanyl_cyclase"/>
</dbReference>
<accession>A0A9W7CW31</accession>
<evidence type="ECO:0000259" key="1">
    <source>
        <dbReference type="Pfam" id="PF00078"/>
    </source>
</evidence>
<dbReference type="Pfam" id="PF00078">
    <property type="entry name" value="RVT_1"/>
    <property type="match status" value="1"/>
</dbReference>
<dbReference type="InterPro" id="IPR043502">
    <property type="entry name" value="DNA/RNA_pol_sf"/>
</dbReference>
<dbReference type="Gene3D" id="3.30.70.270">
    <property type="match status" value="2"/>
</dbReference>
<dbReference type="PANTHER" id="PTHR33064">
    <property type="entry name" value="POL PROTEIN"/>
    <property type="match status" value="1"/>
</dbReference>
<dbReference type="Proteomes" id="UP001165121">
    <property type="component" value="Unassembled WGS sequence"/>
</dbReference>
<dbReference type="Gene3D" id="3.10.10.10">
    <property type="entry name" value="HIV Type 1 Reverse Transcriptase, subunit A, domain 1"/>
    <property type="match status" value="1"/>
</dbReference>
<reference evidence="2" key="1">
    <citation type="submission" date="2023-04" db="EMBL/GenBank/DDBJ databases">
        <title>Phytophthora fragariaefolia NBRC 109709.</title>
        <authorList>
            <person name="Ichikawa N."/>
            <person name="Sato H."/>
            <person name="Tonouchi N."/>
        </authorList>
    </citation>
    <scope>NUCLEOTIDE SEQUENCE</scope>
    <source>
        <strain evidence="2">NBRC 109709</strain>
    </source>
</reference>